<name>B3EDX0_CHLL2</name>
<sequence>MADIRAGVNVTQASFLLKRQIEQQGKTFKEKGKHTKEDFRG</sequence>
<evidence type="ECO:0000313" key="2">
    <source>
        <dbReference type="Proteomes" id="UP000008841"/>
    </source>
</evidence>
<dbReference type="KEGG" id="cli:Clim_1628"/>
<dbReference type="AlphaFoldDB" id="B3EDX0"/>
<dbReference type="HOGENOM" id="CLU_3267592_0_0_10"/>
<proteinExistence type="predicted"/>
<dbReference type="STRING" id="290315.Clim_1628"/>
<organism evidence="1 2">
    <name type="scientific">Chlorobium limicola (strain DSM 245 / NBRC 103803 / 6330)</name>
    <dbReference type="NCBI Taxonomy" id="290315"/>
    <lineage>
        <taxon>Bacteria</taxon>
        <taxon>Pseudomonadati</taxon>
        <taxon>Chlorobiota</taxon>
        <taxon>Chlorobiia</taxon>
        <taxon>Chlorobiales</taxon>
        <taxon>Chlorobiaceae</taxon>
        <taxon>Chlorobium/Pelodictyon group</taxon>
        <taxon>Chlorobium</taxon>
    </lineage>
</organism>
<protein>
    <submittedName>
        <fullName evidence="1">Uncharacterized protein</fullName>
    </submittedName>
</protein>
<gene>
    <name evidence="1" type="ordered locus">Clim_1628</name>
</gene>
<dbReference type="EMBL" id="CP001097">
    <property type="protein sequence ID" value="ACD90672.1"/>
    <property type="molecule type" value="Genomic_DNA"/>
</dbReference>
<reference evidence="1 2" key="1">
    <citation type="submission" date="2008-05" db="EMBL/GenBank/DDBJ databases">
        <title>Complete sequence of Chlorobium limicola DSM 245.</title>
        <authorList>
            <consortium name="US DOE Joint Genome Institute"/>
            <person name="Lucas S."/>
            <person name="Copeland A."/>
            <person name="Lapidus A."/>
            <person name="Glavina del Rio T."/>
            <person name="Dalin E."/>
            <person name="Tice H."/>
            <person name="Bruce D."/>
            <person name="Goodwin L."/>
            <person name="Pitluck S."/>
            <person name="Schmutz J."/>
            <person name="Larimer F."/>
            <person name="Land M."/>
            <person name="Hauser L."/>
            <person name="Kyrpides N."/>
            <person name="Ovchinnikova G."/>
            <person name="Zhao F."/>
            <person name="Li T."/>
            <person name="Liu Z."/>
            <person name="Overmann J."/>
            <person name="Bryant D.A."/>
            <person name="Richardson P."/>
        </authorList>
    </citation>
    <scope>NUCLEOTIDE SEQUENCE [LARGE SCALE GENOMIC DNA]</scope>
    <source>
        <strain evidence="2">DSM 245 / NBRC 103803 / 6330</strain>
    </source>
</reference>
<accession>B3EDX0</accession>
<evidence type="ECO:0000313" key="1">
    <source>
        <dbReference type="EMBL" id="ACD90672.1"/>
    </source>
</evidence>
<dbReference type="Proteomes" id="UP000008841">
    <property type="component" value="Chromosome"/>
</dbReference>